<dbReference type="AlphaFoldDB" id="A0A1D9NZ16"/>
<protein>
    <submittedName>
        <fullName evidence="1">Uncharacterized protein</fullName>
    </submittedName>
</protein>
<evidence type="ECO:0000313" key="2">
    <source>
        <dbReference type="Proteomes" id="UP000179284"/>
    </source>
</evidence>
<evidence type="ECO:0000313" key="1">
    <source>
        <dbReference type="EMBL" id="AOZ95459.1"/>
    </source>
</evidence>
<dbReference type="Proteomes" id="UP000179284">
    <property type="component" value="Chromosome I"/>
</dbReference>
<keyword evidence="2" id="KW-1185">Reference proteome</keyword>
<gene>
    <name evidence="1" type="ORF">bhn_I0425</name>
</gene>
<proteinExistence type="predicted"/>
<sequence length="175" mass="20848">MGRQLLFCVETDKQCNSDWIYIKNFIDTYCTYDKAEIRFEKLYMGGKGKYNTPKFERMVQKKISDYKKIAKGDTVVIYCFDCDDYDIEPRDKDRIEAEEQYCRDKGFEFVWFCKDIERVFVGQKVPDDEKKKTAEEYSKKELITTLKPEKMHGTKFKNGVSNLANVLERYMTVMN</sequence>
<dbReference type="OrthoDB" id="2003960at2"/>
<dbReference type="EMBL" id="CP017831">
    <property type="protein sequence ID" value="AOZ95459.1"/>
    <property type="molecule type" value="Genomic_DNA"/>
</dbReference>
<reference evidence="2" key="1">
    <citation type="submission" date="2016-10" db="EMBL/GenBank/DDBJ databases">
        <title>The complete genome sequence of the rumen bacterium Butyrivibrio hungatei MB2003.</title>
        <authorList>
            <person name="Palevich N."/>
            <person name="Kelly W.J."/>
            <person name="Leahy S.C."/>
            <person name="Altermann E."/>
            <person name="Rakonjac J."/>
            <person name="Attwood G.T."/>
        </authorList>
    </citation>
    <scope>NUCLEOTIDE SEQUENCE [LARGE SCALE GENOMIC DNA]</scope>
    <source>
        <strain evidence="2">MB2003</strain>
    </source>
</reference>
<name>A0A1D9NZ16_9FIRM</name>
<dbReference type="KEGG" id="bhu:bhn_I0425"/>
<dbReference type="RefSeq" id="WP_071175232.1">
    <property type="nucleotide sequence ID" value="NZ_CP017831.1"/>
</dbReference>
<organism evidence="1 2">
    <name type="scientific">Butyrivibrio hungatei</name>
    <dbReference type="NCBI Taxonomy" id="185008"/>
    <lineage>
        <taxon>Bacteria</taxon>
        <taxon>Bacillati</taxon>
        <taxon>Bacillota</taxon>
        <taxon>Clostridia</taxon>
        <taxon>Lachnospirales</taxon>
        <taxon>Lachnospiraceae</taxon>
        <taxon>Butyrivibrio</taxon>
    </lineage>
</organism>
<accession>A0A1D9NZ16</accession>